<sequence>MTDQTPDRYVSFLGLDCTGKADRLMEMLAAHMDGTDSRWVGYFERKLAEKTRMGADNLHFVGSQVNALMAFFEETGDKAAQDLLWNLEQTCC</sequence>
<dbReference type="RefSeq" id="WP_153747525.1">
    <property type="nucleotide sequence ID" value="NZ_BAAADI010000032.1"/>
</dbReference>
<protein>
    <recommendedName>
        <fullName evidence="2">N(2)-fixation sustaining protein CowN</fullName>
    </recommendedName>
    <alternativeName>
        <fullName evidence="2">CO weal-nitrogenase</fullName>
    </alternativeName>
</protein>
<name>A0A844BGW6_9RHOB</name>
<evidence type="ECO:0000256" key="1">
    <source>
        <dbReference type="ARBA" id="ARBA00023231"/>
    </source>
</evidence>
<comment type="caution">
    <text evidence="3">The sequence shown here is derived from an EMBL/GenBank/DDBJ whole genome shotgun (WGS) entry which is preliminary data.</text>
</comment>
<dbReference type="Pfam" id="PF20543">
    <property type="entry name" value="CowN"/>
    <property type="match status" value="1"/>
</dbReference>
<evidence type="ECO:0000313" key="3">
    <source>
        <dbReference type="EMBL" id="MRH20213.1"/>
    </source>
</evidence>
<comment type="similarity">
    <text evidence="2">Belongs to the CowN family.</text>
</comment>
<dbReference type="OrthoDB" id="7689335at2"/>
<accession>A0A844BGW6</accession>
<dbReference type="NCBIfam" id="NF033689">
    <property type="entry name" value="N2Fix_CO_CowN"/>
    <property type="match status" value="1"/>
</dbReference>
<dbReference type="InterPro" id="IPR024899">
    <property type="entry name" value="CowN"/>
</dbReference>
<keyword evidence="1 2" id="KW-0535">Nitrogen fixation</keyword>
<proteinExistence type="inferred from homology"/>
<gene>
    <name evidence="2 3" type="primary">cowN</name>
    <name evidence="3" type="ORF">GH815_04330</name>
</gene>
<keyword evidence="4" id="KW-1185">Reference proteome</keyword>
<dbReference type="HAMAP" id="MF_02117">
    <property type="entry name" value="CowN"/>
    <property type="match status" value="1"/>
</dbReference>
<organism evidence="3 4">
    <name type="scientific">Rhodovulum strictum</name>
    <dbReference type="NCBI Taxonomy" id="58314"/>
    <lineage>
        <taxon>Bacteria</taxon>
        <taxon>Pseudomonadati</taxon>
        <taxon>Pseudomonadota</taxon>
        <taxon>Alphaproteobacteria</taxon>
        <taxon>Rhodobacterales</taxon>
        <taxon>Paracoccaceae</taxon>
        <taxon>Rhodovulum</taxon>
    </lineage>
</organism>
<dbReference type="GO" id="GO:0009399">
    <property type="term" value="P:nitrogen fixation"/>
    <property type="evidence" value="ECO:0007669"/>
    <property type="project" value="UniProtKB-UniRule"/>
</dbReference>
<dbReference type="Proteomes" id="UP000466730">
    <property type="component" value="Unassembled WGS sequence"/>
</dbReference>
<reference evidence="3 4" key="1">
    <citation type="submission" date="2019-11" db="EMBL/GenBank/DDBJ databases">
        <title>Draft Whole-Genome sequence of the marine photosynthetic bacterium Rhodovulum strictum DSM 11289.</title>
        <authorList>
            <person name="Kyndt J.A."/>
            <person name="Meyer T.E."/>
        </authorList>
    </citation>
    <scope>NUCLEOTIDE SEQUENCE [LARGE SCALE GENOMIC DNA]</scope>
    <source>
        <strain evidence="3 4">DSM 11289</strain>
    </source>
</reference>
<dbReference type="AlphaFoldDB" id="A0A844BGW6"/>
<comment type="function">
    <text evidence="2">Is required to sustain N(2)-dependent growth in the presence of low levels of carbon monoxide (CO). Probably acts by protecting the N(2) fixation ability of the nitrogenase complex, which is inactivated in the presence of CO.</text>
</comment>
<evidence type="ECO:0000313" key="4">
    <source>
        <dbReference type="Proteomes" id="UP000466730"/>
    </source>
</evidence>
<evidence type="ECO:0000256" key="2">
    <source>
        <dbReference type="HAMAP-Rule" id="MF_02117"/>
    </source>
</evidence>
<dbReference type="EMBL" id="WJPO01000004">
    <property type="protein sequence ID" value="MRH20213.1"/>
    <property type="molecule type" value="Genomic_DNA"/>
</dbReference>